<comment type="caution">
    <text evidence="11">The sequence shown here is derived from an EMBL/GenBank/DDBJ whole genome shotgun (WGS) entry which is preliminary data.</text>
</comment>
<keyword evidence="12" id="KW-1185">Reference proteome</keyword>
<dbReference type="CDD" id="cd06602">
    <property type="entry name" value="GH31_MGAM_SI_GAA"/>
    <property type="match status" value="1"/>
</dbReference>
<dbReference type="SUPFAM" id="SSF51445">
    <property type="entry name" value="(Trans)glycosidases"/>
    <property type="match status" value="1"/>
</dbReference>
<evidence type="ECO:0000256" key="7">
    <source>
        <dbReference type="SAM" id="SignalP"/>
    </source>
</evidence>
<dbReference type="Gene3D" id="2.60.40.1180">
    <property type="entry name" value="Golgi alpha-mannosidase II"/>
    <property type="match status" value="2"/>
</dbReference>
<dbReference type="Pfam" id="PF01055">
    <property type="entry name" value="Glyco_hydro_31_2nd"/>
    <property type="match status" value="1"/>
</dbReference>
<dbReference type="CDD" id="cd14752">
    <property type="entry name" value="GH31_N"/>
    <property type="match status" value="1"/>
</dbReference>
<gene>
    <name evidence="11" type="primary">AGLU</name>
    <name evidence="11" type="ORF">A0J61_01404</name>
</gene>
<dbReference type="AlphaFoldDB" id="A0A1C7NSR8"/>
<dbReference type="Pfam" id="PF21365">
    <property type="entry name" value="Glyco_hydro_31_3rd"/>
    <property type="match status" value="1"/>
</dbReference>
<evidence type="ECO:0000259" key="10">
    <source>
        <dbReference type="Pfam" id="PF21365"/>
    </source>
</evidence>
<evidence type="ECO:0000259" key="9">
    <source>
        <dbReference type="Pfam" id="PF13802"/>
    </source>
</evidence>
<dbReference type="GO" id="GO:0005975">
    <property type="term" value="P:carbohydrate metabolic process"/>
    <property type="evidence" value="ECO:0007669"/>
    <property type="project" value="InterPro"/>
</dbReference>
<feature type="chain" id="PRO_5008889884" description="Maltase" evidence="7">
    <location>
        <begin position="22"/>
        <end position="882"/>
    </location>
</feature>
<dbReference type="InterPro" id="IPR013780">
    <property type="entry name" value="Glyco_hydro_b"/>
</dbReference>
<dbReference type="SUPFAM" id="SSF51011">
    <property type="entry name" value="Glycosyl hydrolase domain"/>
    <property type="match status" value="1"/>
</dbReference>
<dbReference type="Gene3D" id="2.60.40.1760">
    <property type="entry name" value="glycosyl hydrolase (family 31)"/>
    <property type="match status" value="1"/>
</dbReference>
<dbReference type="PROSITE" id="PS00129">
    <property type="entry name" value="GLYCOSYL_HYDROL_F31_1"/>
    <property type="match status" value="1"/>
</dbReference>
<evidence type="ECO:0000313" key="12">
    <source>
        <dbReference type="Proteomes" id="UP000093000"/>
    </source>
</evidence>
<keyword evidence="7" id="KW-0732">Signal</keyword>
<reference evidence="11 12" key="1">
    <citation type="submission" date="2016-03" db="EMBL/GenBank/DDBJ databases">
        <title>Choanephora cucurbitarum.</title>
        <authorList>
            <person name="Min B."/>
            <person name="Park H."/>
            <person name="Park J.-H."/>
            <person name="Shin H.-D."/>
            <person name="Choi I.-G."/>
        </authorList>
    </citation>
    <scope>NUCLEOTIDE SEQUENCE [LARGE SCALE GENOMIC DNA]</scope>
    <source>
        <strain evidence="11 12">KUS-F28377</strain>
    </source>
</reference>
<organism evidence="11 12">
    <name type="scientific">Choanephora cucurbitarum</name>
    <dbReference type="NCBI Taxonomy" id="101091"/>
    <lineage>
        <taxon>Eukaryota</taxon>
        <taxon>Fungi</taxon>
        <taxon>Fungi incertae sedis</taxon>
        <taxon>Mucoromycota</taxon>
        <taxon>Mucoromycotina</taxon>
        <taxon>Mucoromycetes</taxon>
        <taxon>Mucorales</taxon>
        <taxon>Mucorineae</taxon>
        <taxon>Choanephoraceae</taxon>
        <taxon>Choanephoroideae</taxon>
        <taxon>Choanephora</taxon>
    </lineage>
</organism>
<evidence type="ECO:0000256" key="6">
    <source>
        <dbReference type="RuleBase" id="RU361185"/>
    </source>
</evidence>
<evidence type="ECO:0000256" key="4">
    <source>
        <dbReference type="ARBA" id="ARBA00023295"/>
    </source>
</evidence>
<name>A0A1C7NSR8_9FUNG</name>
<evidence type="ECO:0000259" key="8">
    <source>
        <dbReference type="Pfam" id="PF01055"/>
    </source>
</evidence>
<dbReference type="PANTHER" id="PTHR22762:SF133">
    <property type="entry name" value="P-TYPE DOMAIN-CONTAINING PROTEIN"/>
    <property type="match status" value="1"/>
</dbReference>
<comment type="similarity">
    <text evidence="1 6">Belongs to the glycosyl hydrolase 31 family.</text>
</comment>
<dbReference type="STRING" id="101091.A0A1C7NSR8"/>
<feature type="signal peptide" evidence="7">
    <location>
        <begin position="1"/>
        <end position="21"/>
    </location>
</feature>
<dbReference type="GO" id="GO:0004553">
    <property type="term" value="F:hydrolase activity, hydrolyzing O-glycosyl compounds"/>
    <property type="evidence" value="ECO:0007669"/>
    <property type="project" value="InterPro"/>
</dbReference>
<dbReference type="EMBL" id="LUGH01000044">
    <property type="protein sequence ID" value="OBZ90544.1"/>
    <property type="molecule type" value="Genomic_DNA"/>
</dbReference>
<protein>
    <recommendedName>
        <fullName evidence="5">Maltase</fullName>
    </recommendedName>
</protein>
<keyword evidence="2 6" id="KW-0378">Hydrolase</keyword>
<accession>A0A1C7NSR8</accession>
<keyword evidence="4 6" id="KW-0326">Glycosidase</keyword>
<evidence type="ECO:0000256" key="1">
    <source>
        <dbReference type="ARBA" id="ARBA00007806"/>
    </source>
</evidence>
<feature type="domain" description="Glycosyl hydrolase family 31 C-terminal" evidence="10">
    <location>
        <begin position="668"/>
        <end position="760"/>
    </location>
</feature>
<dbReference type="InParanoid" id="A0A1C7NSR8"/>
<evidence type="ECO:0000256" key="2">
    <source>
        <dbReference type="ARBA" id="ARBA00022801"/>
    </source>
</evidence>
<dbReference type="InterPro" id="IPR011013">
    <property type="entry name" value="Gal_mutarotase_sf_dom"/>
</dbReference>
<sequence>MAKISYIFVAIALCLSTNVLGLTDTTYDTSTSAPGYKVNGHVQKTKSGLRIPLEFNSDKHGKGVDTFGKTIHELLVDVEYETEERLHVKISDKAKKQAVVPDSPIGLERPKLSSYASHPNYEFKYTAKPFSFQVIRKSDKTAIFDTSDLPLVFEDQYLELSTKVPSDANIYGFGEVTAPFRRTTNVTTIWARDNADDFYANIYGSHPYYMEVRDGKAHSALLLSAHGMDVITTEGRITYKVIGGILDFYFFVPKSGSPNDVTIAYTDLIGKPLMPSHWMLGWHHCRYGYKNIDDVETVVRRYKEADIPLQTAWIDIDYMEETKDFTYDPVNFPLDRLIDFGKDLHEHGQNYVMMVDPAISANTSYEPYNRGVELDIYIKNPDGSDYIGAVWPGYTTFPDFMHPNISQYWSKEIKDWVNLIGLDGLWIDMNEPASFCLGSCGSGKVDAGKQPYRWTLPQEEQEANHAAQEAALIEMGHAEGETRNLLYPKYAINNGGGNLSELTVATTALHYGGKPHYDYHNIYGHSESYHTRQALIENKKDIRPFILTRSTFVGTGKYAGHWTGDNHSLWAYLKNSLANVINMHMFGITYSGADVCGFNQNTTEELCTRWMEIGAFYTFARNHNAINQADQEPYLWNSTIEASRNALYARYAMLPYYYTLHEESSRLGTAIWRPLIFEYPQHNEFANNDLQVLIGSDILLSPVLDEGATSVDAQFPSESIWYDWYTHETAVDNKSKQSKTVTLDAPLTHIPIHIRGGSIIPTKTAKYTVGETYDTDYKLIIALDHENEASGRLYIDDGESLHVKASSDIKFEYSHGQLKASGKFGYKKPEKLASVTIVGKSAADLKHARVNHKSHSLTRHDNSVVLENISISLTKSFTIQFD</sequence>
<evidence type="ECO:0000256" key="3">
    <source>
        <dbReference type="ARBA" id="ARBA00023180"/>
    </source>
</evidence>
<keyword evidence="3" id="KW-0325">Glycoprotein</keyword>
<dbReference type="Gene3D" id="3.20.20.80">
    <property type="entry name" value="Glycosidases"/>
    <property type="match status" value="1"/>
</dbReference>
<dbReference type="InterPro" id="IPR030458">
    <property type="entry name" value="Glyco_hydro_31_AS"/>
</dbReference>
<dbReference type="Pfam" id="PF13802">
    <property type="entry name" value="Gal_mutarotas_2"/>
    <property type="match status" value="1"/>
</dbReference>
<evidence type="ECO:0000256" key="5">
    <source>
        <dbReference type="ARBA" id="ARBA00041343"/>
    </source>
</evidence>
<evidence type="ECO:0000313" key="11">
    <source>
        <dbReference type="EMBL" id="OBZ90544.1"/>
    </source>
</evidence>
<dbReference type="OrthoDB" id="5839090at2759"/>
<feature type="domain" description="Glycoside hydrolase family 31 TIM barrel" evidence="8">
    <location>
        <begin position="272"/>
        <end position="660"/>
    </location>
</feature>
<dbReference type="GO" id="GO:0030246">
    <property type="term" value="F:carbohydrate binding"/>
    <property type="evidence" value="ECO:0007669"/>
    <property type="project" value="InterPro"/>
</dbReference>
<dbReference type="InterPro" id="IPR017853">
    <property type="entry name" value="GH"/>
</dbReference>
<dbReference type="SUPFAM" id="SSF74650">
    <property type="entry name" value="Galactose mutarotase-like"/>
    <property type="match status" value="1"/>
</dbReference>
<dbReference type="PANTHER" id="PTHR22762">
    <property type="entry name" value="ALPHA-GLUCOSIDASE"/>
    <property type="match status" value="1"/>
</dbReference>
<dbReference type="Proteomes" id="UP000093000">
    <property type="component" value="Unassembled WGS sequence"/>
</dbReference>
<dbReference type="FunCoup" id="A0A1C7NSR8">
    <property type="interactions" value="47"/>
</dbReference>
<dbReference type="InterPro" id="IPR025887">
    <property type="entry name" value="Glyco_hydro_31_N_dom"/>
</dbReference>
<proteinExistence type="inferred from homology"/>
<dbReference type="InterPro" id="IPR048395">
    <property type="entry name" value="Glyco_hydro_31_C"/>
</dbReference>
<feature type="domain" description="Glycoside hydrolase family 31 N-terminal" evidence="9">
    <location>
        <begin position="98"/>
        <end position="226"/>
    </location>
</feature>
<dbReference type="InterPro" id="IPR000322">
    <property type="entry name" value="Glyco_hydro_31_TIM"/>
</dbReference>